<evidence type="ECO:0000256" key="1">
    <source>
        <dbReference type="SAM" id="MobiDB-lite"/>
    </source>
</evidence>
<feature type="region of interest" description="Disordered" evidence="1">
    <location>
        <begin position="193"/>
        <end position="221"/>
    </location>
</feature>
<dbReference type="EMBL" id="BKCJ010004761">
    <property type="protein sequence ID" value="GEU62940.1"/>
    <property type="molecule type" value="Genomic_DNA"/>
</dbReference>
<feature type="region of interest" description="Disordered" evidence="1">
    <location>
        <begin position="152"/>
        <end position="173"/>
    </location>
</feature>
<protein>
    <submittedName>
        <fullName evidence="3">Gag-Pol polyprotein</fullName>
    </submittedName>
</protein>
<comment type="caution">
    <text evidence="3">The sequence shown here is derived from an EMBL/GenBank/DDBJ whole genome shotgun (WGS) entry which is preliminary data.</text>
</comment>
<accession>A0A6L2LP24</accession>
<feature type="compositionally biased region" description="Polar residues" evidence="1">
    <location>
        <begin position="193"/>
        <end position="203"/>
    </location>
</feature>
<evidence type="ECO:0000259" key="2">
    <source>
        <dbReference type="Pfam" id="PF07727"/>
    </source>
</evidence>
<feature type="domain" description="Reverse transcriptase Ty1/copia-type" evidence="2">
    <location>
        <begin position="735"/>
        <end position="884"/>
    </location>
</feature>
<evidence type="ECO:0000313" key="3">
    <source>
        <dbReference type="EMBL" id="GEU62940.1"/>
    </source>
</evidence>
<dbReference type="InterPro" id="IPR013103">
    <property type="entry name" value="RVT_2"/>
</dbReference>
<reference evidence="3" key="1">
    <citation type="journal article" date="2019" name="Sci. Rep.">
        <title>Draft genome of Tanacetum cinerariifolium, the natural source of mosquito coil.</title>
        <authorList>
            <person name="Yamashiro T."/>
            <person name="Shiraishi A."/>
            <person name="Satake H."/>
            <person name="Nakayama K."/>
        </authorList>
    </citation>
    <scope>NUCLEOTIDE SEQUENCE</scope>
</reference>
<organism evidence="3">
    <name type="scientific">Tanacetum cinerariifolium</name>
    <name type="common">Dalmatian daisy</name>
    <name type="synonym">Chrysanthemum cinerariifolium</name>
    <dbReference type="NCBI Taxonomy" id="118510"/>
    <lineage>
        <taxon>Eukaryota</taxon>
        <taxon>Viridiplantae</taxon>
        <taxon>Streptophyta</taxon>
        <taxon>Embryophyta</taxon>
        <taxon>Tracheophyta</taxon>
        <taxon>Spermatophyta</taxon>
        <taxon>Magnoliopsida</taxon>
        <taxon>eudicotyledons</taxon>
        <taxon>Gunneridae</taxon>
        <taxon>Pentapetalae</taxon>
        <taxon>asterids</taxon>
        <taxon>campanulids</taxon>
        <taxon>Asterales</taxon>
        <taxon>Asteraceae</taxon>
        <taxon>Asteroideae</taxon>
        <taxon>Anthemideae</taxon>
        <taxon>Anthemidinae</taxon>
        <taxon>Tanacetum</taxon>
    </lineage>
</organism>
<feature type="compositionally biased region" description="Basic and acidic residues" evidence="1">
    <location>
        <begin position="206"/>
        <end position="218"/>
    </location>
</feature>
<dbReference type="AlphaFoldDB" id="A0A6L2LP24"/>
<proteinExistence type="predicted"/>
<dbReference type="Pfam" id="PF07727">
    <property type="entry name" value="RVT_2"/>
    <property type="match status" value="1"/>
</dbReference>
<gene>
    <name evidence="3" type="ORF">Tci_034918</name>
</gene>
<sequence length="906" mass="103965">MHNNIMAAGSRDRPPMLAIGRYPQWRSWFLRYIDTRQKGDALRKCILNGPYIPTTVLVQAVAATDDSPTIPKHTTVETPMNMSPANKAHFESEKEAIHLILTGIEDEIYSTLDACQTAQEMWKAIKRLQQGESLNIQDVKTNLFCKEIAKPIIPPSESASEEDGDPKQAQRDKDMQKNLALIAKYFKKIYKPTNNNLKTSSNSRNKKVDTTPRYKNDNQSRQFGNQRTMNVAGARENECRKSKRVKDSAYHKEKMLLCKQAEKGVPLQAEQYDSLADTDKEIEEQELEAHYSYMAKIQEVPTADTCTDSEPLEQHDQNDVESDDERIALANLIANLKLDVDDNKKIQKQLNKANTTLAQELKECKTILAETSKTLEESNSVRDSCLVALQNKQTEFENYKAFIDRTINYDKLERKLNQTLVQLAQKDIEIKEALKLKAYEISVVKEKHDELIKQSLLTKSHYEGLVKQKTKVITDLKLKEEHDIDKILSLEKQLKFMNEIVYKRSQSIQTIHMVAPKVPTYNGIPTFANPRYLKQAQSEIPCLYAFPYDQSTHANRLIPDGEETLALERESRSKLNKDSVRPDAHVSSQQELDLLFGPLYDEFFITGTSSFNKYSSLTNNSNQPDTQPTTNIQPTLAPSTPIYVHAEENNDYQAEEEHLQDDKFTNPFCTPVQEVVESSSHNIVQTRRQLVTDLEMCMSALTVNTDEPKNIKEAMADSAWIAVMEEELHQFDRLQVWELVDKPFGKTVIRLKWLWINKKDEDQTVICNKARLVANGYAQEEGIDFEESFAPVARLEVVRIFVAYAAHKSFPIYHMDVKMPFLNGPLKEEVYVAQPNGFVDPDHPEKVYRLRKALYGLKQAPRATEYQLTDMFTKALPEDRFKYLVRRIGMRCLTPVELEVLAKEFA</sequence>
<name>A0A6L2LP24_TANCI</name>